<evidence type="ECO:0000256" key="3">
    <source>
        <dbReference type="SAM" id="SignalP"/>
    </source>
</evidence>
<comment type="caution">
    <text evidence="4">The sequence shown here is derived from an EMBL/GenBank/DDBJ whole genome shotgun (WGS) entry which is preliminary data.</text>
</comment>
<dbReference type="Proteomes" id="UP000242875">
    <property type="component" value="Unassembled WGS sequence"/>
</dbReference>
<evidence type="ECO:0000313" key="4">
    <source>
        <dbReference type="EMBL" id="OZJ05899.1"/>
    </source>
</evidence>
<feature type="region of interest" description="Disordered" evidence="1">
    <location>
        <begin position="53"/>
        <end position="150"/>
    </location>
</feature>
<proteinExistence type="predicted"/>
<feature type="transmembrane region" description="Helical" evidence="2">
    <location>
        <begin position="171"/>
        <end position="195"/>
    </location>
</feature>
<keyword evidence="2" id="KW-1133">Transmembrane helix</keyword>
<dbReference type="AlphaFoldDB" id="A0A261Y5L0"/>
<feature type="signal peptide" evidence="3">
    <location>
        <begin position="1"/>
        <end position="19"/>
    </location>
</feature>
<evidence type="ECO:0000256" key="1">
    <source>
        <dbReference type="SAM" id="MobiDB-lite"/>
    </source>
</evidence>
<sequence length="325" mass="35285">MRKIYCLLLCCVLFVIGHAAPQKVGITTAGLTLSRRAPPPPVAEEDVVKDVNVGPAGDEETTNQDPHAPFGEGLVDDANAGIPGAEPDSLSDNLGEPEVEGEPDVAPVDEDLDVVPPNEGEAPVDSPMRLPNEADGDTEVPPLDRPSKDDDTLQVDLPTFSDTYIPPHTGIFFLVFILILIFAIPHTRHVVLLMIRRLLGKAPIHSYSVLPTATNHQRTTSTDDIALQSPITMNGHGPRPRKKSKEEDRADWTVDMSAAIDEADGKQQEPSSQPVRGMQLGRANSHKRTKSTASQPIPMNSVSTPAKDKKEEDIAENADEWTDDW</sequence>
<accession>A0A261Y5L0</accession>
<evidence type="ECO:0000256" key="2">
    <source>
        <dbReference type="SAM" id="Phobius"/>
    </source>
</evidence>
<feature type="compositionally biased region" description="Acidic residues" evidence="1">
    <location>
        <begin position="313"/>
        <end position="325"/>
    </location>
</feature>
<reference evidence="4 5" key="1">
    <citation type="journal article" date="2017" name="Mycologia">
        <title>Bifiguratus adelaidae, gen. et sp. nov., a new member of Mucoromycotina in endophytic and soil-dwelling habitats.</title>
        <authorList>
            <person name="Torres-Cruz T.J."/>
            <person name="Billingsley Tobias T.L."/>
            <person name="Almatruk M."/>
            <person name="Hesse C."/>
            <person name="Kuske C.R."/>
            <person name="Desiro A."/>
            <person name="Benucci G.M."/>
            <person name="Bonito G."/>
            <person name="Stajich J.E."/>
            <person name="Dunlap C."/>
            <person name="Arnold A.E."/>
            <person name="Porras-Alfaro A."/>
        </authorList>
    </citation>
    <scope>NUCLEOTIDE SEQUENCE [LARGE SCALE GENOMIC DNA]</scope>
    <source>
        <strain evidence="4 5">AZ0501</strain>
    </source>
</reference>
<evidence type="ECO:0000313" key="5">
    <source>
        <dbReference type="Proteomes" id="UP000242875"/>
    </source>
</evidence>
<keyword evidence="2" id="KW-0812">Transmembrane</keyword>
<feature type="chain" id="PRO_5012017604" evidence="3">
    <location>
        <begin position="20"/>
        <end position="325"/>
    </location>
</feature>
<keyword evidence="5" id="KW-1185">Reference proteome</keyword>
<feature type="compositionally biased region" description="Acidic residues" evidence="1">
    <location>
        <begin position="95"/>
        <end position="113"/>
    </location>
</feature>
<dbReference type="EMBL" id="MVBO01000008">
    <property type="protein sequence ID" value="OZJ05899.1"/>
    <property type="molecule type" value="Genomic_DNA"/>
</dbReference>
<organism evidence="4 5">
    <name type="scientific">Bifiguratus adelaidae</name>
    <dbReference type="NCBI Taxonomy" id="1938954"/>
    <lineage>
        <taxon>Eukaryota</taxon>
        <taxon>Fungi</taxon>
        <taxon>Fungi incertae sedis</taxon>
        <taxon>Mucoromycota</taxon>
        <taxon>Mucoromycotina</taxon>
        <taxon>Endogonomycetes</taxon>
        <taxon>Endogonales</taxon>
        <taxon>Endogonales incertae sedis</taxon>
        <taxon>Bifiguratus</taxon>
    </lineage>
</organism>
<protein>
    <submittedName>
        <fullName evidence="4">Uncharacterized protein</fullName>
    </submittedName>
</protein>
<name>A0A261Y5L0_9FUNG</name>
<feature type="compositionally biased region" description="Polar residues" evidence="1">
    <location>
        <begin position="291"/>
        <end position="304"/>
    </location>
</feature>
<keyword evidence="3" id="KW-0732">Signal</keyword>
<keyword evidence="2" id="KW-0472">Membrane</keyword>
<gene>
    <name evidence="4" type="ORF">BZG36_01179</name>
</gene>
<feature type="region of interest" description="Disordered" evidence="1">
    <location>
        <begin position="215"/>
        <end position="325"/>
    </location>
</feature>